<accession>A0A5Q2MGY7</accession>
<protein>
    <recommendedName>
        <fullName evidence="5">Permease</fullName>
    </recommendedName>
</protein>
<dbReference type="RefSeq" id="WP_153651578.1">
    <property type="nucleotide sequence ID" value="NZ_CP045737.1"/>
</dbReference>
<sequence>MSHEDSAAYNPPHEDDRIDGRVADQSKVGPPVWVKRIVLAIVLVGIAYVVYLLSAAFFPRWWAQRVADQVDGSVSRGTLWGLFYGFVFSLVPLLMLFQLRHRFYSWTWRGILAVVAIVLAAPNWLTLSVVAGNSRAAHAGERIMDVDAPGFRAAALIGVIAGVALAVIITVLSMRLKARRSEVKRLRTERDELRRTRGTDEGSREQP</sequence>
<evidence type="ECO:0000313" key="3">
    <source>
        <dbReference type="EMBL" id="QGG40306.1"/>
    </source>
</evidence>
<keyword evidence="2" id="KW-0812">Transmembrane</keyword>
<evidence type="ECO:0000313" key="4">
    <source>
        <dbReference type="Proteomes" id="UP000392064"/>
    </source>
</evidence>
<reference evidence="3 4" key="1">
    <citation type="submission" date="2019-11" db="EMBL/GenBank/DDBJ databases">
        <authorList>
            <person name="Li J."/>
        </authorList>
    </citation>
    <scope>NUCLEOTIDE SEQUENCE [LARGE SCALE GENOMIC DNA]</scope>
    <source>
        <strain evidence="3 4">MF47</strain>
    </source>
</reference>
<name>A0A5Q2MGY7_9ACTN</name>
<dbReference type="AlphaFoldDB" id="A0A5Q2MGY7"/>
<dbReference type="EMBL" id="CP045737">
    <property type="protein sequence ID" value="QGG40306.1"/>
    <property type="molecule type" value="Genomic_DNA"/>
</dbReference>
<dbReference type="KEGG" id="aef:GEV26_02370"/>
<evidence type="ECO:0000256" key="1">
    <source>
        <dbReference type="SAM" id="MobiDB-lite"/>
    </source>
</evidence>
<dbReference type="Proteomes" id="UP000392064">
    <property type="component" value="Chromosome"/>
</dbReference>
<keyword evidence="4" id="KW-1185">Reference proteome</keyword>
<organism evidence="3 4">
    <name type="scientific">Aeromicrobium yanjiei</name>
    <dbReference type="NCBI Taxonomy" id="2662028"/>
    <lineage>
        <taxon>Bacteria</taxon>
        <taxon>Bacillati</taxon>
        <taxon>Actinomycetota</taxon>
        <taxon>Actinomycetes</taxon>
        <taxon>Propionibacteriales</taxon>
        <taxon>Nocardioidaceae</taxon>
        <taxon>Aeromicrobium</taxon>
    </lineage>
</organism>
<feature type="transmembrane region" description="Helical" evidence="2">
    <location>
        <begin position="78"/>
        <end position="99"/>
    </location>
</feature>
<feature type="transmembrane region" description="Helical" evidence="2">
    <location>
        <begin position="37"/>
        <end position="58"/>
    </location>
</feature>
<feature type="region of interest" description="Disordered" evidence="1">
    <location>
        <begin position="1"/>
        <end position="20"/>
    </location>
</feature>
<evidence type="ECO:0008006" key="5">
    <source>
        <dbReference type="Google" id="ProtNLM"/>
    </source>
</evidence>
<feature type="transmembrane region" description="Helical" evidence="2">
    <location>
        <begin position="111"/>
        <end position="131"/>
    </location>
</feature>
<keyword evidence="2" id="KW-1133">Transmembrane helix</keyword>
<feature type="transmembrane region" description="Helical" evidence="2">
    <location>
        <begin position="151"/>
        <end position="172"/>
    </location>
</feature>
<evidence type="ECO:0000256" key="2">
    <source>
        <dbReference type="SAM" id="Phobius"/>
    </source>
</evidence>
<keyword evidence="2" id="KW-0472">Membrane</keyword>
<proteinExistence type="predicted"/>
<gene>
    <name evidence="3" type="ORF">GEV26_02370</name>
</gene>